<dbReference type="InterPro" id="IPR003344">
    <property type="entry name" value="Big_1_dom"/>
</dbReference>
<protein>
    <recommendedName>
        <fullName evidence="3">Big-1 domain-containing protein</fullName>
    </recommendedName>
</protein>
<evidence type="ECO:0000313" key="5">
    <source>
        <dbReference type="Proteomes" id="UP000464054"/>
    </source>
</evidence>
<evidence type="ECO:0000256" key="1">
    <source>
        <dbReference type="ARBA" id="ARBA00010116"/>
    </source>
</evidence>
<feature type="region of interest" description="Disordered" evidence="2">
    <location>
        <begin position="1"/>
        <end position="31"/>
    </location>
</feature>
<evidence type="ECO:0000256" key="2">
    <source>
        <dbReference type="SAM" id="MobiDB-lite"/>
    </source>
</evidence>
<dbReference type="InterPro" id="IPR008964">
    <property type="entry name" value="Invasin/intimin_cell_adhesion"/>
</dbReference>
<sequence length="60" mass="6234">MAFTTTGGVLTPEQDKTDGKGQVSTTLSSQTEGNMIVTAKVSNNTEDVGKSATATFIIPR</sequence>
<dbReference type="Gene3D" id="2.60.40.10">
    <property type="entry name" value="Immunoglobulins"/>
    <property type="match status" value="1"/>
</dbReference>
<feature type="domain" description="Big-1" evidence="3">
    <location>
        <begin position="1"/>
        <end position="57"/>
    </location>
</feature>
<dbReference type="InterPro" id="IPR013783">
    <property type="entry name" value="Ig-like_fold"/>
</dbReference>
<evidence type="ECO:0000313" key="4">
    <source>
        <dbReference type="EMBL" id="QHQ24511.1"/>
    </source>
</evidence>
<dbReference type="SUPFAM" id="SSF49373">
    <property type="entry name" value="Invasin/intimin cell-adhesion fragments"/>
    <property type="match status" value="1"/>
</dbReference>
<name>A0AAP9LCT4_9GAMM</name>
<dbReference type="Proteomes" id="UP000464054">
    <property type="component" value="Chromosome"/>
</dbReference>
<dbReference type="EMBL" id="CP046377">
    <property type="protein sequence ID" value="QHQ24511.1"/>
    <property type="molecule type" value="Genomic_DNA"/>
</dbReference>
<dbReference type="RefSeq" id="WP_161546798.1">
    <property type="nucleotide sequence ID" value="NZ_CP046377.1"/>
</dbReference>
<reference evidence="5" key="1">
    <citation type="submission" date="2019-11" db="EMBL/GenBank/DDBJ databases">
        <authorList>
            <person name="Jee S."/>
        </authorList>
    </citation>
    <scope>NUCLEOTIDE SEQUENCE [LARGE SCALE GENOMIC DNA]</scope>
    <source>
        <strain evidence="5">PZ1</strain>
    </source>
</reference>
<dbReference type="AlphaFoldDB" id="A0AAP9LCT4"/>
<gene>
    <name evidence="4" type="ORF">GMX10_10880</name>
</gene>
<feature type="compositionally biased region" description="Polar residues" evidence="2">
    <location>
        <begin position="22"/>
        <end position="31"/>
    </location>
</feature>
<organism evidence="4 5">
    <name type="scientific">Pectobacterium parvum</name>
    <dbReference type="NCBI Taxonomy" id="2778550"/>
    <lineage>
        <taxon>Bacteria</taxon>
        <taxon>Pseudomonadati</taxon>
        <taxon>Pseudomonadota</taxon>
        <taxon>Gammaproteobacteria</taxon>
        <taxon>Enterobacterales</taxon>
        <taxon>Pectobacteriaceae</taxon>
        <taxon>Pectobacterium</taxon>
    </lineage>
</organism>
<dbReference type="PROSITE" id="PS51127">
    <property type="entry name" value="BIG1"/>
    <property type="match status" value="1"/>
</dbReference>
<evidence type="ECO:0000259" key="3">
    <source>
        <dbReference type="PROSITE" id="PS51127"/>
    </source>
</evidence>
<proteinExistence type="inferred from homology"/>
<accession>A0AAP9LCT4</accession>
<comment type="similarity">
    <text evidence="1">Belongs to the intimin/invasin family.</text>
</comment>